<sequence length="289" mass="31046">MANPRQRRKARSSSHRPVSQSKNAKRNLKKTPPIRGPKLLQQAWDKHKTVRQNYATLGLIHDLNPTESGGTERTAADVHITNSASGSSGVNGEAMASQTETLTSNVVSVSEVSTASSSRSRPDASVKPSSNTLKNASIPTGYGRIIRDANGNIVDVQLAEGPEDEEDDSTIEGDVDMEQMTPELDDNAREKWVSNLGSKSSSVGGTEGAVVKDLEKLSTLKGASGTTLSASMTGVGARYASQGEVAYFERLVEKYGTDVERMARDRKLNSEQRTVGELRRGLVRAGMLS</sequence>
<dbReference type="Pfam" id="PF09420">
    <property type="entry name" value="Nop16"/>
    <property type="match status" value="1"/>
</dbReference>
<dbReference type="InterPro" id="IPR019002">
    <property type="entry name" value="Ribosome_biogenesis_Nop16"/>
</dbReference>
<comment type="function">
    <text evidence="1">Involved in the biogenesis of the 60S ribosomal subunit.</text>
</comment>
<feature type="compositionally biased region" description="Polar residues" evidence="6">
    <location>
        <begin position="127"/>
        <end position="138"/>
    </location>
</feature>
<protein>
    <recommendedName>
        <fullName evidence="4">Nucleolar protein 16</fullName>
    </recommendedName>
</protein>
<evidence type="ECO:0000256" key="4">
    <source>
        <dbReference type="ARBA" id="ARBA00015522"/>
    </source>
</evidence>
<evidence type="ECO:0000313" key="7">
    <source>
        <dbReference type="EMBL" id="KAK7440185.1"/>
    </source>
</evidence>
<dbReference type="Proteomes" id="UP001498398">
    <property type="component" value="Unassembled WGS sequence"/>
</dbReference>
<comment type="similarity">
    <text evidence="3">Belongs to the NOP16 family.</text>
</comment>
<evidence type="ECO:0000313" key="8">
    <source>
        <dbReference type="Proteomes" id="UP001498398"/>
    </source>
</evidence>
<keyword evidence="5" id="KW-0539">Nucleus</keyword>
<proteinExistence type="inferred from homology"/>
<accession>A0ABR1IVR1</accession>
<reference evidence="7 8" key="1">
    <citation type="submission" date="2024-01" db="EMBL/GenBank/DDBJ databases">
        <title>A draft genome for the cacao thread blight pathogen Marasmiellus scandens.</title>
        <authorList>
            <person name="Baruah I.K."/>
            <person name="Leung J."/>
            <person name="Bukari Y."/>
            <person name="Amoako-Attah I."/>
            <person name="Meinhardt L.W."/>
            <person name="Bailey B.A."/>
            <person name="Cohen S.P."/>
        </authorList>
    </citation>
    <scope>NUCLEOTIDE SEQUENCE [LARGE SCALE GENOMIC DNA]</scope>
    <source>
        <strain evidence="7 8">GH-19</strain>
    </source>
</reference>
<feature type="compositionally biased region" description="Basic residues" evidence="6">
    <location>
        <begin position="1"/>
        <end position="14"/>
    </location>
</feature>
<feature type="region of interest" description="Disordered" evidence="6">
    <location>
        <begin position="82"/>
        <end position="138"/>
    </location>
</feature>
<feature type="region of interest" description="Disordered" evidence="6">
    <location>
        <begin position="1"/>
        <end position="45"/>
    </location>
</feature>
<evidence type="ECO:0000256" key="2">
    <source>
        <dbReference type="ARBA" id="ARBA00004604"/>
    </source>
</evidence>
<keyword evidence="8" id="KW-1185">Reference proteome</keyword>
<evidence type="ECO:0000256" key="1">
    <source>
        <dbReference type="ARBA" id="ARBA00002889"/>
    </source>
</evidence>
<dbReference type="EMBL" id="JBANRG010000069">
    <property type="protein sequence ID" value="KAK7440185.1"/>
    <property type="molecule type" value="Genomic_DNA"/>
</dbReference>
<comment type="subcellular location">
    <subcellularLocation>
        <location evidence="2">Nucleus</location>
        <location evidence="2">Nucleolus</location>
    </subcellularLocation>
</comment>
<name>A0ABR1IVR1_9AGAR</name>
<dbReference type="PANTHER" id="PTHR13243">
    <property type="entry name" value="HSPC111 PROTEIN-RELATED"/>
    <property type="match status" value="1"/>
</dbReference>
<organism evidence="7 8">
    <name type="scientific">Marasmiellus scandens</name>
    <dbReference type="NCBI Taxonomy" id="2682957"/>
    <lineage>
        <taxon>Eukaryota</taxon>
        <taxon>Fungi</taxon>
        <taxon>Dikarya</taxon>
        <taxon>Basidiomycota</taxon>
        <taxon>Agaricomycotina</taxon>
        <taxon>Agaricomycetes</taxon>
        <taxon>Agaricomycetidae</taxon>
        <taxon>Agaricales</taxon>
        <taxon>Marasmiineae</taxon>
        <taxon>Omphalotaceae</taxon>
        <taxon>Marasmiellus</taxon>
    </lineage>
</organism>
<comment type="caution">
    <text evidence="7">The sequence shown here is derived from an EMBL/GenBank/DDBJ whole genome shotgun (WGS) entry which is preliminary data.</text>
</comment>
<dbReference type="PANTHER" id="PTHR13243:SF1">
    <property type="entry name" value="NUCLEOLAR PROTEIN 16"/>
    <property type="match status" value="1"/>
</dbReference>
<evidence type="ECO:0000256" key="3">
    <source>
        <dbReference type="ARBA" id="ARBA00008479"/>
    </source>
</evidence>
<gene>
    <name evidence="7" type="primary">NOP16</name>
    <name evidence="7" type="ORF">VKT23_017128</name>
</gene>
<evidence type="ECO:0000256" key="6">
    <source>
        <dbReference type="SAM" id="MobiDB-lite"/>
    </source>
</evidence>
<feature type="compositionally biased region" description="Low complexity" evidence="6">
    <location>
        <begin position="103"/>
        <end position="126"/>
    </location>
</feature>
<feature type="compositionally biased region" description="Polar residues" evidence="6">
    <location>
        <begin position="82"/>
        <end position="102"/>
    </location>
</feature>
<evidence type="ECO:0000256" key="5">
    <source>
        <dbReference type="ARBA" id="ARBA00023242"/>
    </source>
</evidence>